<feature type="domain" description="EB" evidence="1">
    <location>
        <begin position="91"/>
        <end position="134"/>
    </location>
</feature>
<dbReference type="Proteomes" id="UP001196413">
    <property type="component" value="Unassembled WGS sequence"/>
</dbReference>
<proteinExistence type="predicted"/>
<protein>
    <recommendedName>
        <fullName evidence="1">EB domain-containing protein</fullName>
    </recommendedName>
</protein>
<keyword evidence="3" id="KW-1185">Reference proteome</keyword>
<sequence>MPLKILRSRHRGRRHIIEKSMVCWPGAAQCSAGNGVCVDNVCHCINGFVEADGACAPEIVRLNEKCDPNHISPRCVDNAACINNICTCTVAGGCNTKPFVVAPRFSDSGCQMDKQCPGGRCIAGRCQCNDGFTLQVIAYYFLHISTL</sequence>
<dbReference type="EMBL" id="JAHQIW010005503">
    <property type="protein sequence ID" value="KAJ1366276.1"/>
    <property type="molecule type" value="Genomic_DNA"/>
</dbReference>
<name>A0AAD5WDB4_PARTN</name>
<gene>
    <name evidence="2" type="ORF">KIN20_026892</name>
</gene>
<accession>A0AAD5WDB4</accession>
<evidence type="ECO:0000313" key="2">
    <source>
        <dbReference type="EMBL" id="KAJ1366276.1"/>
    </source>
</evidence>
<comment type="caution">
    <text evidence="2">The sequence shown here is derived from an EMBL/GenBank/DDBJ whole genome shotgun (WGS) entry which is preliminary data.</text>
</comment>
<reference evidence="2" key="1">
    <citation type="submission" date="2021-06" db="EMBL/GenBank/DDBJ databases">
        <title>Parelaphostrongylus tenuis whole genome reference sequence.</title>
        <authorList>
            <person name="Garwood T.J."/>
            <person name="Larsen P.A."/>
            <person name="Fountain-Jones N.M."/>
            <person name="Garbe J.R."/>
            <person name="Macchietto M.G."/>
            <person name="Kania S.A."/>
            <person name="Gerhold R.W."/>
            <person name="Richards J.E."/>
            <person name="Wolf T.M."/>
        </authorList>
    </citation>
    <scope>NUCLEOTIDE SEQUENCE</scope>
    <source>
        <strain evidence="2">MNPRO001-30</strain>
        <tissue evidence="2">Meninges</tissue>
    </source>
</reference>
<organism evidence="2 3">
    <name type="scientific">Parelaphostrongylus tenuis</name>
    <name type="common">Meningeal worm</name>
    <dbReference type="NCBI Taxonomy" id="148309"/>
    <lineage>
        <taxon>Eukaryota</taxon>
        <taxon>Metazoa</taxon>
        <taxon>Ecdysozoa</taxon>
        <taxon>Nematoda</taxon>
        <taxon>Chromadorea</taxon>
        <taxon>Rhabditida</taxon>
        <taxon>Rhabditina</taxon>
        <taxon>Rhabditomorpha</taxon>
        <taxon>Strongyloidea</taxon>
        <taxon>Metastrongylidae</taxon>
        <taxon>Parelaphostrongylus</taxon>
    </lineage>
</organism>
<dbReference type="Gene3D" id="2.170.300.10">
    <property type="entry name" value="Tie2 ligand-binding domain superfamily"/>
    <property type="match status" value="1"/>
</dbReference>
<dbReference type="AlphaFoldDB" id="A0AAD5WDB4"/>
<dbReference type="Pfam" id="PF01683">
    <property type="entry name" value="EB"/>
    <property type="match status" value="1"/>
</dbReference>
<evidence type="ECO:0000259" key="1">
    <source>
        <dbReference type="Pfam" id="PF01683"/>
    </source>
</evidence>
<dbReference type="InterPro" id="IPR006149">
    <property type="entry name" value="EB_dom"/>
</dbReference>
<evidence type="ECO:0000313" key="3">
    <source>
        <dbReference type="Proteomes" id="UP001196413"/>
    </source>
</evidence>